<dbReference type="Gene3D" id="3.40.50.720">
    <property type="entry name" value="NAD(P)-binding Rossmann-like Domain"/>
    <property type="match status" value="1"/>
</dbReference>
<keyword evidence="10" id="KW-0119">Carbohydrate metabolism</keyword>
<organism evidence="12 13">
    <name type="scientific">Simiduia agarivorans (strain DSM 21679 / JCM 13881 / BCRC 17597 / SA1)</name>
    <dbReference type="NCBI Taxonomy" id="1117647"/>
    <lineage>
        <taxon>Bacteria</taxon>
        <taxon>Pseudomonadati</taxon>
        <taxon>Pseudomonadota</taxon>
        <taxon>Gammaproteobacteria</taxon>
        <taxon>Cellvibrionales</taxon>
        <taxon>Cellvibrionaceae</taxon>
        <taxon>Simiduia</taxon>
    </lineage>
</organism>
<reference evidence="12 13" key="1">
    <citation type="journal article" date="2013" name="Genome Announc.">
        <title>Complete genome sequence of Simiduia agarivorans SA1(T), a marine bacterium able to degrade a variety of polysaccharides.</title>
        <authorList>
            <person name="Lin S.Y."/>
            <person name="Shieh W.Y."/>
            <person name="Chen J.S."/>
            <person name="Tang S.L."/>
        </authorList>
    </citation>
    <scope>NUCLEOTIDE SEQUENCE [LARGE SCALE GENOMIC DNA]</scope>
    <source>
        <strain evidence="13">DSM 21679 / JCM 13881 / BCRC 17597 / SA1</strain>
    </source>
</reference>
<dbReference type="SUPFAM" id="SSF51735">
    <property type="entry name" value="NAD(P)-binding Rossmann-fold domains"/>
    <property type="match status" value="1"/>
</dbReference>
<dbReference type="RefSeq" id="WP_015048390.1">
    <property type="nucleotide sequence ID" value="NC_018868.3"/>
</dbReference>
<dbReference type="PANTHER" id="PTHR43725">
    <property type="entry name" value="UDP-GLUCOSE 4-EPIMERASE"/>
    <property type="match status" value="1"/>
</dbReference>
<sequence length="337" mass="36309">MTVLVTGGAGFIGSHVLVELIEAGYQPVVVDNLCNSQQTAIARAEQIAGKPIPFHQVDIRDKAGLGRVFDQYPVSQVIHFAGLKAVGESSQIPLSYYDNNIAGTLVLLDVMQAHGVWDLVFSSSATVYSPEATVPLTESSPLGAINPYGRTKLMLEQVLADVAASDSRWRFWLLRYFNPIGAHPSGLIGEDPNGIPNNLVPYVAKVATGALPVLPVFGDDYPTPDGTGVRDYIHVVDLARGHLQALRHMASGCRAVNLGTGKGYSVMDVVKAYRAVSGQPIPVDIKPRRAGDQATCYADPSAAKALIDWSAEYSLDDMIAHSWHWASKNPNGYRTND</sequence>
<dbReference type="CDD" id="cd05247">
    <property type="entry name" value="UDP_G4E_1_SDR_e"/>
    <property type="match status" value="1"/>
</dbReference>
<dbReference type="NCBIfam" id="NF007956">
    <property type="entry name" value="PRK10675.1"/>
    <property type="match status" value="1"/>
</dbReference>
<protein>
    <recommendedName>
        <fullName evidence="6 10">UDP-glucose 4-epimerase</fullName>
        <ecNumber evidence="5 10">5.1.3.2</ecNumber>
    </recommendedName>
</protein>
<dbReference type="NCBIfam" id="TIGR01179">
    <property type="entry name" value="galE"/>
    <property type="match status" value="1"/>
</dbReference>
<evidence type="ECO:0000313" key="13">
    <source>
        <dbReference type="Proteomes" id="UP000000466"/>
    </source>
</evidence>
<dbReference type="InterPro" id="IPR001509">
    <property type="entry name" value="Epimerase_deHydtase"/>
</dbReference>
<evidence type="ECO:0000256" key="6">
    <source>
        <dbReference type="ARBA" id="ARBA00018569"/>
    </source>
</evidence>
<evidence type="ECO:0000256" key="3">
    <source>
        <dbReference type="ARBA" id="ARBA00004947"/>
    </source>
</evidence>
<dbReference type="Gene3D" id="3.90.25.10">
    <property type="entry name" value="UDP-galactose 4-epimerase, domain 1"/>
    <property type="match status" value="1"/>
</dbReference>
<name>K4L252_SIMAS</name>
<feature type="domain" description="NAD-dependent epimerase/dehydratase" evidence="11">
    <location>
        <begin position="3"/>
        <end position="259"/>
    </location>
</feature>
<dbReference type="UniPathway" id="UPA00214"/>
<proteinExistence type="inferred from homology"/>
<dbReference type="KEGG" id="saga:M5M_15525"/>
<dbReference type="OrthoDB" id="9803010at2"/>
<comment type="catalytic activity">
    <reaction evidence="1 10">
        <text>UDP-alpha-D-glucose = UDP-alpha-D-galactose</text>
        <dbReference type="Rhea" id="RHEA:22168"/>
        <dbReference type="ChEBI" id="CHEBI:58885"/>
        <dbReference type="ChEBI" id="CHEBI:66914"/>
        <dbReference type="EC" id="5.1.3.2"/>
    </reaction>
</comment>
<dbReference type="Pfam" id="PF01370">
    <property type="entry name" value="Epimerase"/>
    <property type="match status" value="1"/>
</dbReference>
<dbReference type="PANTHER" id="PTHR43725:SF47">
    <property type="entry name" value="UDP-GLUCOSE 4-EPIMERASE"/>
    <property type="match status" value="1"/>
</dbReference>
<comment type="cofactor">
    <cofactor evidence="2 10">
        <name>NAD(+)</name>
        <dbReference type="ChEBI" id="CHEBI:57540"/>
    </cofactor>
</comment>
<evidence type="ECO:0000256" key="9">
    <source>
        <dbReference type="ARBA" id="ARBA00023235"/>
    </source>
</evidence>
<dbReference type="Proteomes" id="UP000000466">
    <property type="component" value="Chromosome"/>
</dbReference>
<keyword evidence="9 10" id="KW-0413">Isomerase</keyword>
<dbReference type="GO" id="GO:0006012">
    <property type="term" value="P:galactose metabolic process"/>
    <property type="evidence" value="ECO:0007669"/>
    <property type="project" value="UniProtKB-UniPathway"/>
</dbReference>
<dbReference type="HOGENOM" id="CLU_007383_1_10_6"/>
<dbReference type="GO" id="GO:0003978">
    <property type="term" value="F:UDP-glucose 4-epimerase activity"/>
    <property type="evidence" value="ECO:0007669"/>
    <property type="project" value="UniProtKB-UniRule"/>
</dbReference>
<dbReference type="STRING" id="1117647.M5M_15525"/>
<dbReference type="EMBL" id="CP003746">
    <property type="protein sequence ID" value="AFV00238.1"/>
    <property type="molecule type" value="Genomic_DNA"/>
</dbReference>
<dbReference type="GO" id="GO:0005829">
    <property type="term" value="C:cytosol"/>
    <property type="evidence" value="ECO:0007669"/>
    <property type="project" value="TreeGrafter"/>
</dbReference>
<evidence type="ECO:0000256" key="5">
    <source>
        <dbReference type="ARBA" id="ARBA00013189"/>
    </source>
</evidence>
<evidence type="ECO:0000256" key="1">
    <source>
        <dbReference type="ARBA" id="ARBA00000083"/>
    </source>
</evidence>
<evidence type="ECO:0000256" key="4">
    <source>
        <dbReference type="ARBA" id="ARBA00007637"/>
    </source>
</evidence>
<evidence type="ECO:0000256" key="2">
    <source>
        <dbReference type="ARBA" id="ARBA00001911"/>
    </source>
</evidence>
<dbReference type="eggNOG" id="COG1087">
    <property type="taxonomic scope" value="Bacteria"/>
</dbReference>
<dbReference type="InterPro" id="IPR005886">
    <property type="entry name" value="UDP_G4E"/>
</dbReference>
<dbReference type="InterPro" id="IPR036291">
    <property type="entry name" value="NAD(P)-bd_dom_sf"/>
</dbReference>
<evidence type="ECO:0000313" key="12">
    <source>
        <dbReference type="EMBL" id="AFV00238.1"/>
    </source>
</evidence>
<gene>
    <name evidence="12" type="ordered locus">M5M_15525</name>
</gene>
<dbReference type="AlphaFoldDB" id="K4L252"/>
<comment type="subunit">
    <text evidence="10">Homodimer.</text>
</comment>
<accession>K4L252</accession>
<keyword evidence="8" id="KW-0299">Galactose metabolism</keyword>
<comment type="pathway">
    <text evidence="3 10">Carbohydrate metabolism; galactose metabolism.</text>
</comment>
<keyword evidence="13" id="KW-1185">Reference proteome</keyword>
<comment type="similarity">
    <text evidence="4 10">Belongs to the NAD(P)-dependent epimerase/dehydratase family.</text>
</comment>
<evidence type="ECO:0000256" key="10">
    <source>
        <dbReference type="RuleBase" id="RU366046"/>
    </source>
</evidence>
<evidence type="ECO:0000256" key="8">
    <source>
        <dbReference type="ARBA" id="ARBA00023144"/>
    </source>
</evidence>
<keyword evidence="7 10" id="KW-0520">NAD</keyword>
<dbReference type="EC" id="5.1.3.2" evidence="5 10"/>
<evidence type="ECO:0000256" key="7">
    <source>
        <dbReference type="ARBA" id="ARBA00023027"/>
    </source>
</evidence>
<evidence type="ECO:0000259" key="11">
    <source>
        <dbReference type="Pfam" id="PF01370"/>
    </source>
</evidence>